<dbReference type="AlphaFoldDB" id="A0A9N9NEP4"/>
<dbReference type="InterPro" id="IPR032675">
    <property type="entry name" value="LRR_dom_sf"/>
</dbReference>
<dbReference type="SUPFAM" id="SSF52047">
    <property type="entry name" value="RNI-like"/>
    <property type="match status" value="1"/>
</dbReference>
<reference evidence="1" key="1">
    <citation type="submission" date="2021-06" db="EMBL/GenBank/DDBJ databases">
        <authorList>
            <person name="Kallberg Y."/>
            <person name="Tangrot J."/>
            <person name="Rosling A."/>
        </authorList>
    </citation>
    <scope>NUCLEOTIDE SEQUENCE</scope>
    <source>
        <strain evidence="1">FL966</strain>
    </source>
</reference>
<evidence type="ECO:0000313" key="1">
    <source>
        <dbReference type="EMBL" id="CAG8727687.1"/>
    </source>
</evidence>
<sequence>MPSPIPNEILSEIFSNLNFETENYFIPSQKDLFSCLLVNQQWCVNAIKVLWAEPMPVDKDRDMLRIYAKVIRMYLLSIDGQDKQQLIDYGHRFANSNSKNSRRFQKSLQILYGSKDYPTSQSAHVLNDLPTSQKSLLSSYTNTQSSHTLLFDYPSFLRYLDLDRLLLGIVHLINPRAKSRQFGDILIFQAILKMLAKRCKNLLSLVIDNQMEDSLTRFDDMFIMLNPEVLPLIYPIKETFITINFPINKIFLTLSCFCKHLEYIEITTIQQFNLQETDNSGIASLIVSQISLRTLVLRGSFQFLDQILYALPSQSASLKDLTFSCADFSECAPLHSIAACKNLRELRFWECYNLSDEICEPLVNCEFEKLRVIDLEETHSKILMEWKNKRENKEDNKLG</sequence>
<dbReference type="Proteomes" id="UP000789759">
    <property type="component" value="Unassembled WGS sequence"/>
</dbReference>
<gene>
    <name evidence="1" type="ORF">CPELLU_LOCUS13282</name>
</gene>
<protein>
    <submittedName>
        <fullName evidence="1">648_t:CDS:1</fullName>
    </submittedName>
</protein>
<dbReference type="EMBL" id="CAJVQA010013911">
    <property type="protein sequence ID" value="CAG8727687.1"/>
    <property type="molecule type" value="Genomic_DNA"/>
</dbReference>
<proteinExistence type="predicted"/>
<keyword evidence="2" id="KW-1185">Reference proteome</keyword>
<comment type="caution">
    <text evidence="1">The sequence shown here is derived from an EMBL/GenBank/DDBJ whole genome shotgun (WGS) entry which is preliminary data.</text>
</comment>
<evidence type="ECO:0000313" key="2">
    <source>
        <dbReference type="Proteomes" id="UP000789759"/>
    </source>
</evidence>
<dbReference type="OrthoDB" id="2397341at2759"/>
<accession>A0A9N9NEP4</accession>
<name>A0A9N9NEP4_9GLOM</name>
<dbReference type="Gene3D" id="3.80.10.10">
    <property type="entry name" value="Ribonuclease Inhibitor"/>
    <property type="match status" value="1"/>
</dbReference>
<organism evidence="1 2">
    <name type="scientific">Cetraspora pellucida</name>
    <dbReference type="NCBI Taxonomy" id="1433469"/>
    <lineage>
        <taxon>Eukaryota</taxon>
        <taxon>Fungi</taxon>
        <taxon>Fungi incertae sedis</taxon>
        <taxon>Mucoromycota</taxon>
        <taxon>Glomeromycotina</taxon>
        <taxon>Glomeromycetes</taxon>
        <taxon>Diversisporales</taxon>
        <taxon>Gigasporaceae</taxon>
        <taxon>Cetraspora</taxon>
    </lineage>
</organism>